<dbReference type="GO" id="GO:0008236">
    <property type="term" value="F:serine-type peptidase activity"/>
    <property type="evidence" value="ECO:0007669"/>
    <property type="project" value="InterPro"/>
</dbReference>
<evidence type="ECO:0000313" key="2">
    <source>
        <dbReference type="EMBL" id="MSS78272.1"/>
    </source>
</evidence>
<evidence type="ECO:0000259" key="1">
    <source>
        <dbReference type="Pfam" id="PF03572"/>
    </source>
</evidence>
<dbReference type="GO" id="GO:0006508">
    <property type="term" value="P:proteolysis"/>
    <property type="evidence" value="ECO:0007669"/>
    <property type="project" value="InterPro"/>
</dbReference>
<dbReference type="InterPro" id="IPR029045">
    <property type="entry name" value="ClpP/crotonase-like_dom_sf"/>
</dbReference>
<dbReference type="SUPFAM" id="SSF52096">
    <property type="entry name" value="ClpP/crotonase"/>
    <property type="match status" value="1"/>
</dbReference>
<dbReference type="Gene3D" id="3.90.226.10">
    <property type="entry name" value="2-enoyl-CoA Hydratase, Chain A, domain 1"/>
    <property type="match status" value="1"/>
</dbReference>
<comment type="caution">
    <text evidence="2">The sequence shown here is derived from an EMBL/GenBank/DDBJ whole genome shotgun (WGS) entry which is preliminary data.</text>
</comment>
<keyword evidence="3" id="KW-1185">Reference proteome</keyword>
<organism evidence="2 3">
    <name type="scientific">Anaerococcus porci</name>
    <dbReference type="NCBI Taxonomy" id="2652269"/>
    <lineage>
        <taxon>Bacteria</taxon>
        <taxon>Bacillati</taxon>
        <taxon>Bacillota</taxon>
        <taxon>Tissierellia</taxon>
        <taxon>Tissierellales</taxon>
        <taxon>Peptoniphilaceae</taxon>
        <taxon>Anaerococcus</taxon>
    </lineage>
</organism>
<dbReference type="EMBL" id="VULQ01000009">
    <property type="protein sequence ID" value="MSS78272.1"/>
    <property type="molecule type" value="Genomic_DNA"/>
</dbReference>
<reference evidence="2 3" key="1">
    <citation type="submission" date="2019-08" db="EMBL/GenBank/DDBJ databases">
        <title>In-depth cultivation of the pig gut microbiome towards novel bacterial diversity and tailored functional studies.</title>
        <authorList>
            <person name="Wylensek D."/>
            <person name="Hitch T.C.A."/>
            <person name="Clavel T."/>
        </authorList>
    </citation>
    <scope>NUCLEOTIDE SEQUENCE [LARGE SCALE GENOMIC DNA]</scope>
    <source>
        <strain evidence="2 3">WCA-380-WT-2B</strain>
    </source>
</reference>
<name>A0A6N7VTT2_9FIRM</name>
<dbReference type="PANTHER" id="PTHR11261:SF3">
    <property type="entry name" value="RETINOL-BINDING PROTEIN 3"/>
    <property type="match status" value="1"/>
</dbReference>
<dbReference type="Proteomes" id="UP000441925">
    <property type="component" value="Unassembled WGS sequence"/>
</dbReference>
<gene>
    <name evidence="2" type="ORF">FYJ26_07650</name>
</gene>
<protein>
    <submittedName>
        <fullName evidence="2">Peptidase</fullName>
    </submittedName>
</protein>
<dbReference type="Gene3D" id="3.30.750.44">
    <property type="match status" value="1"/>
</dbReference>
<sequence length="440" mass="51987">MKKRLLFIFTLISALLIFIFLKKLSINDPKQIDLPSLEEGDKRELDKKEYMEDFEFVYNTLKEYYPYFDINKKIYNIDWLANKKEYKDYIGKSKNDIDFGLRMNKILYELNNDHTQLIDQNQALDMYLTYYKVPEYNWRHDISHIYEKQNVRKRYNLTNKRINNYLKYNDYKQTFKENEIYNLKGNSSIKSTSNDNVKVQNINEDIGYIKINKMINYDKAYEDQKLIKNYLKTLKNKRALILDIRGNRGGDSNYWQEFLLPQIIDKPYTSKYYNFIKHGKLNKKVISQEKYQEGVSRLLSKTEFSNETEEILSKFDYYKYYTSNINPSEDSIKFRGNIYLLVDSSVYSSAEMLASFCSETKLATLVGEKTGGDGIGSDPMQIDLPNSGYVLRFPKELGLTASGKINEIEKTNPNIFIDSNPYDKLSEQAIIDKIIELENQ</sequence>
<dbReference type="AlphaFoldDB" id="A0A6N7VTT2"/>
<proteinExistence type="predicted"/>
<dbReference type="InterPro" id="IPR005151">
    <property type="entry name" value="Tail-specific_protease"/>
</dbReference>
<evidence type="ECO:0000313" key="3">
    <source>
        <dbReference type="Proteomes" id="UP000441925"/>
    </source>
</evidence>
<accession>A0A6N7VTT2</accession>
<dbReference type="RefSeq" id="WP_154541217.1">
    <property type="nucleotide sequence ID" value="NZ_JAXDSU010000067.1"/>
</dbReference>
<feature type="domain" description="Tail specific protease" evidence="1">
    <location>
        <begin position="205"/>
        <end position="414"/>
    </location>
</feature>
<dbReference type="PANTHER" id="PTHR11261">
    <property type="entry name" value="INTERPHOTORECEPTOR RETINOID-BINDING PROTEIN"/>
    <property type="match status" value="1"/>
</dbReference>
<dbReference type="Pfam" id="PF03572">
    <property type="entry name" value="Peptidase_S41"/>
    <property type="match status" value="1"/>
</dbReference>